<dbReference type="EMBL" id="VULT01000004">
    <property type="protein sequence ID" value="MSS16927.1"/>
    <property type="molecule type" value="Genomic_DNA"/>
</dbReference>
<feature type="transmembrane region" description="Helical" evidence="11">
    <location>
        <begin position="43"/>
        <end position="66"/>
    </location>
</feature>
<keyword evidence="6 10" id="KW-1133">Transmembrane helix</keyword>
<comment type="subcellular location">
    <subcellularLocation>
        <location evidence="1">Cell membrane</location>
        <topology evidence="1">Multi-pass membrane protein</topology>
    </subcellularLocation>
</comment>
<dbReference type="InterPro" id="IPR005170">
    <property type="entry name" value="Transptr-assoc_dom"/>
</dbReference>
<evidence type="ECO:0000256" key="10">
    <source>
        <dbReference type="PROSITE-ProRule" id="PRU01193"/>
    </source>
</evidence>
<sequence>MYSAYNSGSELAYFSLSKEDIDSIDDESKQERIKQLLSKPERLLATILIGNNSVNVLIAVVLNYAMNTIFTFNSAVANFVVQTVILTFLILLFGEIIPKLYASSHNVQFAEMAAPGLSVMMKVFGPLSKLMVKSTLIVRKAVSKRSDDISMEDLNRALEVSDLKSTDEKEMLKGILTFGEKTVTEIMRPRIDVVDIDYDTTFDDVVKTVVENGYSRMPVYEESPDNIKGMLYAKDLLPYIGKRDNSFRWQTLLRPVYFVPETRQIDDLLEDFRKKKVHMAIVVDEYGCTQGICTLEDVLEEIVGDIDDEYDTEEKFYSKVADNTYIFDAKTSLNDFYEVTGTSEDDFDDKQLEDAETIAGLLLNVKGDFPKEKEEITCGRCQFTVLKVKKFRIAKVKVVVSPDNGKDNNKK</sequence>
<reference evidence="14 15" key="1">
    <citation type="submission" date="2019-08" db="EMBL/GenBank/DDBJ databases">
        <title>In-depth cultivation of the pig gut microbiome towards novel bacterial diversity and tailored functional studies.</title>
        <authorList>
            <person name="Wylensek D."/>
            <person name="Hitch T.C.A."/>
            <person name="Clavel T."/>
        </authorList>
    </citation>
    <scope>NUCLEOTIDE SEQUENCE [LARGE SCALE GENOMIC DNA]</scope>
    <source>
        <strain evidence="14 15">Oil-RF-744-WCA-WT-10</strain>
    </source>
</reference>
<dbReference type="FunFam" id="3.10.580.10:FF:000002">
    <property type="entry name" value="Magnesium/cobalt efflux protein CorC"/>
    <property type="match status" value="1"/>
</dbReference>
<dbReference type="InterPro" id="IPR036318">
    <property type="entry name" value="FAD-bd_PCMH-like_sf"/>
</dbReference>
<evidence type="ECO:0000259" key="13">
    <source>
        <dbReference type="PROSITE" id="PS51846"/>
    </source>
</evidence>
<dbReference type="GO" id="GO:0050660">
    <property type="term" value="F:flavin adenine dinucleotide binding"/>
    <property type="evidence" value="ECO:0007669"/>
    <property type="project" value="InterPro"/>
</dbReference>
<keyword evidence="4 10" id="KW-0812">Transmembrane</keyword>
<dbReference type="SUPFAM" id="SSF54631">
    <property type="entry name" value="CBS-domain pair"/>
    <property type="match status" value="1"/>
</dbReference>
<dbReference type="PANTHER" id="PTHR22777:SF32">
    <property type="entry name" value="UPF0053 INNER MEMBRANE PROTEIN YFJD"/>
    <property type="match status" value="1"/>
</dbReference>
<dbReference type="Gene3D" id="3.10.580.10">
    <property type="entry name" value="CBS-domain"/>
    <property type="match status" value="1"/>
</dbReference>
<keyword evidence="15" id="KW-1185">Reference proteome</keyword>
<dbReference type="Pfam" id="PF01595">
    <property type="entry name" value="CNNM"/>
    <property type="match status" value="1"/>
</dbReference>
<dbReference type="InterPro" id="IPR016169">
    <property type="entry name" value="FAD-bd_PCMH_sub2"/>
</dbReference>
<accession>A0A6L5XB99</accession>
<evidence type="ECO:0000256" key="2">
    <source>
        <dbReference type="ARBA" id="ARBA00006337"/>
    </source>
</evidence>
<evidence type="ECO:0000256" key="6">
    <source>
        <dbReference type="ARBA" id="ARBA00022989"/>
    </source>
</evidence>
<protein>
    <submittedName>
        <fullName evidence="14">Gliding motility-associated protein GldE</fullName>
    </submittedName>
</protein>
<dbReference type="Gene3D" id="3.30.465.10">
    <property type="match status" value="1"/>
</dbReference>
<dbReference type="PANTHER" id="PTHR22777">
    <property type="entry name" value="HEMOLYSIN-RELATED"/>
    <property type="match status" value="1"/>
</dbReference>
<dbReference type="Proteomes" id="UP000483362">
    <property type="component" value="Unassembled WGS sequence"/>
</dbReference>
<feature type="domain" description="CBS" evidence="12">
    <location>
        <begin position="187"/>
        <end position="246"/>
    </location>
</feature>
<evidence type="ECO:0000256" key="9">
    <source>
        <dbReference type="PROSITE-ProRule" id="PRU00703"/>
    </source>
</evidence>
<dbReference type="InterPro" id="IPR044751">
    <property type="entry name" value="Ion_transp-like_CBS"/>
</dbReference>
<evidence type="ECO:0000256" key="11">
    <source>
        <dbReference type="SAM" id="Phobius"/>
    </source>
</evidence>
<dbReference type="InterPro" id="IPR000644">
    <property type="entry name" value="CBS_dom"/>
</dbReference>
<keyword evidence="5" id="KW-0677">Repeat</keyword>
<feature type="domain" description="CBS" evidence="12">
    <location>
        <begin position="252"/>
        <end position="309"/>
    </location>
</feature>
<keyword evidence="3" id="KW-1003">Cell membrane</keyword>
<dbReference type="InterPro" id="IPR002550">
    <property type="entry name" value="CNNM"/>
</dbReference>
<dbReference type="Pfam" id="PF03471">
    <property type="entry name" value="CorC_HlyC"/>
    <property type="match status" value="1"/>
</dbReference>
<evidence type="ECO:0000256" key="4">
    <source>
        <dbReference type="ARBA" id="ARBA00022692"/>
    </source>
</evidence>
<proteinExistence type="inferred from homology"/>
<dbReference type="PROSITE" id="PS51846">
    <property type="entry name" value="CNNM"/>
    <property type="match status" value="1"/>
</dbReference>
<comment type="caution">
    <text evidence="14">The sequence shown here is derived from an EMBL/GenBank/DDBJ whole genome shotgun (WGS) entry which is preliminary data.</text>
</comment>
<dbReference type="SMART" id="SM01091">
    <property type="entry name" value="CorC_HlyC"/>
    <property type="match status" value="1"/>
</dbReference>
<keyword evidence="7 9" id="KW-0129">CBS domain</keyword>
<dbReference type="AlphaFoldDB" id="A0A6L5XB99"/>
<name>A0A6L5XB99_9BACT</name>
<gene>
    <name evidence="14" type="primary">gldE</name>
    <name evidence="14" type="ORF">FYJ29_03975</name>
</gene>
<feature type="domain" description="CNNM transmembrane" evidence="13">
    <location>
        <begin position="1"/>
        <end position="171"/>
    </location>
</feature>
<feature type="transmembrane region" description="Helical" evidence="11">
    <location>
        <begin position="72"/>
        <end position="93"/>
    </location>
</feature>
<dbReference type="InterPro" id="IPR046342">
    <property type="entry name" value="CBS_dom_sf"/>
</dbReference>
<comment type="similarity">
    <text evidence="2">Belongs to the UPF0053 family.</text>
</comment>
<organism evidence="14 15">
    <name type="scientific">Sodaliphilus pleomorphus</name>
    <dbReference type="NCBI Taxonomy" id="2606626"/>
    <lineage>
        <taxon>Bacteria</taxon>
        <taxon>Pseudomonadati</taxon>
        <taxon>Bacteroidota</taxon>
        <taxon>Bacteroidia</taxon>
        <taxon>Bacteroidales</taxon>
        <taxon>Muribaculaceae</taxon>
        <taxon>Sodaliphilus</taxon>
    </lineage>
</organism>
<dbReference type="CDD" id="cd04590">
    <property type="entry name" value="CBS_pair_CorC_HlyC_assoc"/>
    <property type="match status" value="1"/>
</dbReference>
<evidence type="ECO:0000259" key="12">
    <source>
        <dbReference type="PROSITE" id="PS51371"/>
    </source>
</evidence>
<evidence type="ECO:0000313" key="14">
    <source>
        <dbReference type="EMBL" id="MSS16927.1"/>
    </source>
</evidence>
<dbReference type="NCBIfam" id="TIGR03520">
    <property type="entry name" value="GldE"/>
    <property type="match status" value="1"/>
</dbReference>
<dbReference type="GO" id="GO:0005886">
    <property type="term" value="C:plasma membrane"/>
    <property type="evidence" value="ECO:0007669"/>
    <property type="project" value="UniProtKB-SubCell"/>
</dbReference>
<dbReference type="SUPFAM" id="SSF56176">
    <property type="entry name" value="FAD-binding/transporter-associated domain-like"/>
    <property type="match status" value="1"/>
</dbReference>
<dbReference type="Pfam" id="PF00571">
    <property type="entry name" value="CBS"/>
    <property type="match status" value="2"/>
</dbReference>
<evidence type="ECO:0000256" key="3">
    <source>
        <dbReference type="ARBA" id="ARBA00022475"/>
    </source>
</evidence>
<keyword evidence="8 10" id="KW-0472">Membrane</keyword>
<dbReference type="InterPro" id="IPR019862">
    <property type="entry name" value="Motility-assoc_prot_GldE"/>
</dbReference>
<evidence type="ECO:0000256" key="5">
    <source>
        <dbReference type="ARBA" id="ARBA00022737"/>
    </source>
</evidence>
<evidence type="ECO:0000256" key="1">
    <source>
        <dbReference type="ARBA" id="ARBA00004651"/>
    </source>
</evidence>
<dbReference type="PROSITE" id="PS51371">
    <property type="entry name" value="CBS"/>
    <property type="match status" value="2"/>
</dbReference>
<evidence type="ECO:0000313" key="15">
    <source>
        <dbReference type="Proteomes" id="UP000483362"/>
    </source>
</evidence>
<evidence type="ECO:0000256" key="7">
    <source>
        <dbReference type="ARBA" id="ARBA00023122"/>
    </source>
</evidence>
<evidence type="ECO:0000256" key="8">
    <source>
        <dbReference type="ARBA" id="ARBA00023136"/>
    </source>
</evidence>
<dbReference type="SMART" id="SM00116">
    <property type="entry name" value="CBS"/>
    <property type="match status" value="2"/>
</dbReference>